<dbReference type="EMBL" id="CAXDID020000001">
    <property type="protein sequence ID" value="CAL5970161.1"/>
    <property type="molecule type" value="Genomic_DNA"/>
</dbReference>
<organism evidence="1 2">
    <name type="scientific">Hexamita inflata</name>
    <dbReference type="NCBI Taxonomy" id="28002"/>
    <lineage>
        <taxon>Eukaryota</taxon>
        <taxon>Metamonada</taxon>
        <taxon>Diplomonadida</taxon>
        <taxon>Hexamitidae</taxon>
        <taxon>Hexamitinae</taxon>
        <taxon>Hexamita</taxon>
    </lineage>
</organism>
<evidence type="ECO:0000313" key="1">
    <source>
        <dbReference type="EMBL" id="CAL5970161.1"/>
    </source>
</evidence>
<accession>A0ABP1GFY8</accession>
<gene>
    <name evidence="1" type="ORF">HINF_LOCUS101</name>
</gene>
<protein>
    <submittedName>
        <fullName evidence="1">Hypothetical_protein</fullName>
    </submittedName>
</protein>
<sequence>MVRQFESFLKNILDIEGKIQGRHLISEGENIVKLTLKEGIFPTDKRNLFYNIFILPLYSSPKYQNALNLVYFIPAVAEEIDSHQHSVYDKVPTTQIQSDS</sequence>
<comment type="caution">
    <text evidence="1">The sequence shown here is derived from an EMBL/GenBank/DDBJ whole genome shotgun (WGS) entry which is preliminary data.</text>
</comment>
<dbReference type="Proteomes" id="UP001642409">
    <property type="component" value="Unassembled WGS sequence"/>
</dbReference>
<evidence type="ECO:0000313" key="2">
    <source>
        <dbReference type="Proteomes" id="UP001642409"/>
    </source>
</evidence>
<keyword evidence="2" id="KW-1185">Reference proteome</keyword>
<name>A0ABP1GFY8_9EUKA</name>
<proteinExistence type="predicted"/>
<reference evidence="1 2" key="1">
    <citation type="submission" date="2024-07" db="EMBL/GenBank/DDBJ databases">
        <authorList>
            <person name="Akdeniz Z."/>
        </authorList>
    </citation>
    <scope>NUCLEOTIDE SEQUENCE [LARGE SCALE GENOMIC DNA]</scope>
</reference>